<feature type="compositionally biased region" description="Polar residues" evidence="1">
    <location>
        <begin position="95"/>
        <end position="113"/>
    </location>
</feature>
<gene>
    <name evidence="2" type="ORF">CEXT_434781</name>
</gene>
<accession>A0AAV4XTW7</accession>
<dbReference type="EMBL" id="BPLR01018211">
    <property type="protein sequence ID" value="GIY97763.1"/>
    <property type="molecule type" value="Genomic_DNA"/>
</dbReference>
<organism evidence="2 3">
    <name type="scientific">Caerostris extrusa</name>
    <name type="common">Bark spider</name>
    <name type="synonym">Caerostris bankana</name>
    <dbReference type="NCBI Taxonomy" id="172846"/>
    <lineage>
        <taxon>Eukaryota</taxon>
        <taxon>Metazoa</taxon>
        <taxon>Ecdysozoa</taxon>
        <taxon>Arthropoda</taxon>
        <taxon>Chelicerata</taxon>
        <taxon>Arachnida</taxon>
        <taxon>Araneae</taxon>
        <taxon>Araneomorphae</taxon>
        <taxon>Entelegynae</taxon>
        <taxon>Araneoidea</taxon>
        <taxon>Araneidae</taxon>
        <taxon>Caerostris</taxon>
    </lineage>
</organism>
<name>A0AAV4XTW7_CAEEX</name>
<evidence type="ECO:0000313" key="2">
    <source>
        <dbReference type="EMBL" id="GIY97763.1"/>
    </source>
</evidence>
<evidence type="ECO:0000256" key="1">
    <source>
        <dbReference type="SAM" id="MobiDB-lite"/>
    </source>
</evidence>
<feature type="compositionally biased region" description="Low complexity" evidence="1">
    <location>
        <begin position="114"/>
        <end position="137"/>
    </location>
</feature>
<reference evidence="2 3" key="1">
    <citation type="submission" date="2021-06" db="EMBL/GenBank/DDBJ databases">
        <title>Caerostris extrusa draft genome.</title>
        <authorList>
            <person name="Kono N."/>
            <person name="Arakawa K."/>
        </authorList>
    </citation>
    <scope>NUCLEOTIDE SEQUENCE [LARGE SCALE GENOMIC DNA]</scope>
</reference>
<proteinExistence type="predicted"/>
<dbReference type="AlphaFoldDB" id="A0AAV4XTW7"/>
<feature type="region of interest" description="Disordered" evidence="1">
    <location>
        <begin position="68"/>
        <end position="149"/>
    </location>
</feature>
<sequence length="166" mass="18577">MNLYHRVYSMTCGLSVMPLPVVFEKGRHLLRCPCSYPCFLDGTWDLALSPRCRTLGLGKGTYRRPCSSHSVFPEDRHQPRCPSSCHWRRRPYCSPTDSLETDSSPTDSLETDLSPTDSSETEFSPTESSPETESSPTVLLPDTESLDPSLLATVFLEPLTDSELED</sequence>
<evidence type="ECO:0000313" key="3">
    <source>
        <dbReference type="Proteomes" id="UP001054945"/>
    </source>
</evidence>
<dbReference type="Proteomes" id="UP001054945">
    <property type="component" value="Unassembled WGS sequence"/>
</dbReference>
<keyword evidence="3" id="KW-1185">Reference proteome</keyword>
<protein>
    <submittedName>
        <fullName evidence="2">Uncharacterized protein</fullName>
    </submittedName>
</protein>
<comment type="caution">
    <text evidence="2">The sequence shown here is derived from an EMBL/GenBank/DDBJ whole genome shotgun (WGS) entry which is preliminary data.</text>
</comment>